<evidence type="ECO:0000256" key="5">
    <source>
        <dbReference type="ARBA" id="ARBA00022898"/>
    </source>
</evidence>
<evidence type="ECO:0000256" key="2">
    <source>
        <dbReference type="ARBA" id="ARBA00010447"/>
    </source>
</evidence>
<dbReference type="GO" id="GO:0030170">
    <property type="term" value="F:pyridoxal phosphate binding"/>
    <property type="evidence" value="ECO:0007669"/>
    <property type="project" value="InterPro"/>
</dbReference>
<comment type="caution">
    <text evidence="8">The sequence shown here is derived from an EMBL/GenBank/DDBJ whole genome shotgun (WGS) entry which is preliminary data.</text>
</comment>
<dbReference type="InterPro" id="IPR016454">
    <property type="entry name" value="Cysteine_dSase"/>
</dbReference>
<dbReference type="PIRSF" id="PIRSF005572">
    <property type="entry name" value="NifS"/>
    <property type="match status" value="1"/>
</dbReference>
<dbReference type="CDD" id="cd06453">
    <property type="entry name" value="SufS_like"/>
    <property type="match status" value="1"/>
</dbReference>
<comment type="similarity">
    <text evidence="2">Belongs to the class-V pyridoxal-phosphate-dependent aminotransferase family. Csd subfamily.</text>
</comment>
<dbReference type="Gene3D" id="3.90.1150.10">
    <property type="entry name" value="Aspartate Aminotransferase, domain 1"/>
    <property type="match status" value="1"/>
</dbReference>
<keyword evidence="5" id="KW-0663">Pyridoxal phosphate</keyword>
<proteinExistence type="inferred from homology"/>
<accession>A0A8J8TFJ0</accession>
<dbReference type="Proteomes" id="UP000752814">
    <property type="component" value="Unassembled WGS sequence"/>
</dbReference>
<dbReference type="EC" id="2.8.1.7" evidence="3"/>
<evidence type="ECO:0000256" key="4">
    <source>
        <dbReference type="ARBA" id="ARBA00022679"/>
    </source>
</evidence>
<organism evidence="8 9">
    <name type="scientific">Candidatus Methanomassiliicoccus intestinalis</name>
    <dbReference type="NCBI Taxonomy" id="1406512"/>
    <lineage>
        <taxon>Archaea</taxon>
        <taxon>Methanobacteriati</taxon>
        <taxon>Thermoplasmatota</taxon>
        <taxon>Thermoplasmata</taxon>
        <taxon>Methanomassiliicoccales</taxon>
        <taxon>Methanomassiliicoccaceae</taxon>
        <taxon>Methanomassiliicoccus</taxon>
    </lineage>
</organism>
<dbReference type="InterPro" id="IPR015422">
    <property type="entry name" value="PyrdxlP-dep_Trfase_small"/>
</dbReference>
<dbReference type="OMA" id="ARSGLHC"/>
<dbReference type="Pfam" id="PF00266">
    <property type="entry name" value="Aminotran_5"/>
    <property type="match status" value="1"/>
</dbReference>
<dbReference type="InterPro" id="IPR000192">
    <property type="entry name" value="Aminotrans_V_dom"/>
</dbReference>
<keyword evidence="8" id="KW-0456">Lyase</keyword>
<comment type="cofactor">
    <cofactor evidence="1">
        <name>pyridoxal 5'-phosphate</name>
        <dbReference type="ChEBI" id="CHEBI:597326"/>
    </cofactor>
</comment>
<evidence type="ECO:0000256" key="1">
    <source>
        <dbReference type="ARBA" id="ARBA00001933"/>
    </source>
</evidence>
<dbReference type="GeneID" id="41323271"/>
<dbReference type="GO" id="GO:0031071">
    <property type="term" value="F:cysteine desulfurase activity"/>
    <property type="evidence" value="ECO:0007669"/>
    <property type="project" value="UniProtKB-EC"/>
</dbReference>
<dbReference type="RefSeq" id="WP_020448740.1">
    <property type="nucleotide sequence ID" value="NZ_CAYAYE010000015.1"/>
</dbReference>
<evidence type="ECO:0000256" key="3">
    <source>
        <dbReference type="ARBA" id="ARBA00012239"/>
    </source>
</evidence>
<dbReference type="InterPro" id="IPR015424">
    <property type="entry name" value="PyrdxlP-dep_Trfase"/>
</dbReference>
<dbReference type="PANTHER" id="PTHR43586:SF8">
    <property type="entry name" value="CYSTEINE DESULFURASE 1, CHLOROPLASTIC"/>
    <property type="match status" value="1"/>
</dbReference>
<dbReference type="SUPFAM" id="SSF53383">
    <property type="entry name" value="PLP-dependent transferases"/>
    <property type="match status" value="1"/>
</dbReference>
<evidence type="ECO:0000313" key="8">
    <source>
        <dbReference type="EMBL" id="TQS84709.1"/>
    </source>
</evidence>
<dbReference type="InterPro" id="IPR010970">
    <property type="entry name" value="Cys_dSase_SufS"/>
</dbReference>
<name>A0A8J8TFJ0_9ARCH</name>
<reference evidence="8" key="1">
    <citation type="submission" date="2016-03" db="EMBL/GenBank/DDBJ databases">
        <authorList>
            <person name="Borrel G."/>
            <person name="Mccann A."/>
            <person name="O'Toole P.W."/>
        </authorList>
    </citation>
    <scope>NUCLEOTIDE SEQUENCE</scope>
    <source>
        <strain evidence="8">183</strain>
    </source>
</reference>
<dbReference type="EMBL" id="LVVT01000001">
    <property type="protein sequence ID" value="TQS84709.1"/>
    <property type="molecule type" value="Genomic_DNA"/>
</dbReference>
<dbReference type="Gene3D" id="3.40.640.10">
    <property type="entry name" value="Type I PLP-dependent aspartate aminotransferase-like (Major domain)"/>
    <property type="match status" value="1"/>
</dbReference>
<dbReference type="GO" id="GO:0006534">
    <property type="term" value="P:cysteine metabolic process"/>
    <property type="evidence" value="ECO:0007669"/>
    <property type="project" value="InterPro"/>
</dbReference>
<evidence type="ECO:0000313" key="9">
    <source>
        <dbReference type="Proteomes" id="UP000752814"/>
    </source>
</evidence>
<dbReference type="InterPro" id="IPR015421">
    <property type="entry name" value="PyrdxlP-dep_Trfase_major"/>
</dbReference>
<evidence type="ECO:0000256" key="6">
    <source>
        <dbReference type="ARBA" id="ARBA00050776"/>
    </source>
</evidence>
<dbReference type="AlphaFoldDB" id="A0A8J8TFJ0"/>
<keyword evidence="4" id="KW-0808">Transferase</keyword>
<dbReference type="PANTHER" id="PTHR43586">
    <property type="entry name" value="CYSTEINE DESULFURASE"/>
    <property type="match status" value="1"/>
</dbReference>
<feature type="domain" description="Aminotransferase class V" evidence="7">
    <location>
        <begin position="21"/>
        <end position="382"/>
    </location>
</feature>
<evidence type="ECO:0000259" key="7">
    <source>
        <dbReference type="Pfam" id="PF00266"/>
    </source>
</evidence>
<protein>
    <recommendedName>
        <fullName evidence="3">cysteine desulfurase</fullName>
        <ecNumber evidence="3">2.8.1.7</ecNumber>
    </recommendedName>
</protein>
<comment type="catalytic activity">
    <reaction evidence="6">
        <text>(sulfur carrier)-H + L-cysteine = (sulfur carrier)-SH + L-alanine</text>
        <dbReference type="Rhea" id="RHEA:43892"/>
        <dbReference type="Rhea" id="RHEA-COMP:14737"/>
        <dbReference type="Rhea" id="RHEA-COMP:14739"/>
        <dbReference type="ChEBI" id="CHEBI:29917"/>
        <dbReference type="ChEBI" id="CHEBI:35235"/>
        <dbReference type="ChEBI" id="CHEBI:57972"/>
        <dbReference type="ChEBI" id="CHEBI:64428"/>
        <dbReference type="EC" id="2.8.1.7"/>
    </reaction>
</comment>
<sequence>MDPTKIRSDFPLYESENSDVIYLDNACQTLRPKQVIDSMNEYYYKFPACGGRSIHRLATQVTIKIDEAREKIASFMGCEPSNLIFTKNCTESLNIVAKGYPFRKGSSVLTTDMEHNSNHVPWITSKINHKYVKTPESGIFDFDEYLKNLNKDVSIVSMVHTNNVTGTTIPAKEIIEAAHDNGSLVMLDGAQSTPHRKIDLKKLDVDMFAFSLHKMLGPSGVGVLYAKDEILEKMNPLTGGGGSVGTTDYNSVTLLPPPEKFESGLLNYSGIIGSGAAIDYLSRIGMDEIEDHEKNLNNIITSRLKDNDSIQILNPVESSLRSGIFSFNISGIDSHDIAMICDEISSIAIRSGMHCAHPFFTSRGINGCARASLYVYNTKEECIKFADTIEYIIKTFSA</sequence>
<gene>
    <name evidence="8" type="ORF">A3207_01360</name>
</gene>
<dbReference type="GO" id="GO:0016829">
    <property type="term" value="F:lyase activity"/>
    <property type="evidence" value="ECO:0007669"/>
    <property type="project" value="UniProtKB-KW"/>
</dbReference>